<dbReference type="GO" id="GO:0006260">
    <property type="term" value="P:DNA replication"/>
    <property type="evidence" value="ECO:0007669"/>
    <property type="project" value="UniProtKB-KW"/>
</dbReference>
<evidence type="ECO:0000256" key="1">
    <source>
        <dbReference type="ARBA" id="ARBA00004123"/>
    </source>
</evidence>
<keyword evidence="6 13" id="KW-0498">Mitosis</keyword>
<dbReference type="InterPro" id="IPR036224">
    <property type="entry name" value="GINS_bundle-like_dom_sf"/>
</dbReference>
<dbReference type="Pfam" id="PF16922">
    <property type="entry name" value="SLD5_C"/>
    <property type="match status" value="1"/>
</dbReference>
<dbReference type="GO" id="GO:0110032">
    <property type="term" value="P:positive regulation of G2/MI transition of meiotic cell cycle"/>
    <property type="evidence" value="ECO:0007669"/>
    <property type="project" value="TreeGrafter"/>
</dbReference>
<evidence type="ECO:0000256" key="14">
    <source>
        <dbReference type="SAM" id="MobiDB-lite"/>
    </source>
</evidence>
<dbReference type="AlphaFoldDB" id="A0A8H6CRD9"/>
<evidence type="ECO:0000256" key="11">
    <source>
        <dbReference type="ARBA" id="ARBA00051722"/>
    </source>
</evidence>
<comment type="caution">
    <text evidence="16">The sequence shown here is derived from an EMBL/GenBank/DDBJ whole genome shotgun (WGS) entry which is preliminary data.</text>
</comment>
<dbReference type="CDD" id="cd11711">
    <property type="entry name" value="GINS_A_Sld5"/>
    <property type="match status" value="1"/>
</dbReference>
<evidence type="ECO:0000256" key="6">
    <source>
        <dbReference type="ARBA" id="ARBA00022776"/>
    </source>
</evidence>
<dbReference type="GO" id="GO:0005737">
    <property type="term" value="C:cytoplasm"/>
    <property type="evidence" value="ECO:0007669"/>
    <property type="project" value="TreeGrafter"/>
</dbReference>
<evidence type="ECO:0000259" key="15">
    <source>
        <dbReference type="PROSITE" id="PS50206"/>
    </source>
</evidence>
<dbReference type="InterPro" id="IPR031633">
    <property type="entry name" value="SLD5_C"/>
</dbReference>
<evidence type="ECO:0000313" key="16">
    <source>
        <dbReference type="EMBL" id="KAF6228284.1"/>
    </source>
</evidence>
<sequence>MEHSSPLAAMQPPSLPFGHWGCRGGTETSYNQHRGQYGGQMNFGPSSFNFKDLSMAKAPTDYFNLKPVRGSSPTASLAADLSQNFHIDQSPQLPTPRRSLFSSNLFGTLNGRERASTPPLPSSSPGPGTDSMEISPLPHKAPFVVSTHVEPTPLTSPTEEVTSSLLDDVMQDSPTEAPKQPAPSERRRSSLMRPSLSRTKGLTTTSVSLKSARTECPPFRFSNGPSVPSLSLMSTEECFASSTQGDARPHSAHSPAPLPMGPPRFKQPSSGLGGHLRSIGSPIVGHVRKSSNPLQRPRKQFRRSLSMFEHPGDVMKQEKAAFSATCLDSIMDIDDPPRLRLPHFNSDEESLPRITKDTMVDVLDGKYGQCYDRSIIIDCRFEYEYEGGHIEGAMNFNDKERLATQLFESPPPNNTLLIFHCEYSAHRAPIMAKFLRHKDRACNAHQYPKLTFPEVYILDGGYSSFYTDHKPRCYPQNYVEMGAQEHANACERGLGRIKQQRAKLSRAQTFAFGQHGQQVDDSPTASNRQSSSLMTGMDMAADAEMISRRMQSRRRHVALSLTASALADKKFVYKIELVEEQTGNTDPKANFRLIIIQTELERFKFLVRSFLRARIAKIDAHALHHLTDPSTKARLSPSELQYATAHTSLLHAHYHSSFLSQFPTSLQRMDDTAGGISMVEGPDVDKAVFVRALKDVEEPVYVEGTDTAFDMRRGDVVVVRWSAVREVVMAGDAELI</sequence>
<keyword evidence="4 13" id="KW-0132">Cell division</keyword>
<dbReference type="FunFam" id="3.40.250.10:FF:000021">
    <property type="entry name" value="M-phase inducer phosphatase cdc-25.2"/>
    <property type="match status" value="1"/>
</dbReference>
<comment type="catalytic activity">
    <reaction evidence="11 13">
        <text>O-phospho-L-tyrosyl-[protein] + H2O = L-tyrosyl-[protein] + phosphate</text>
        <dbReference type="Rhea" id="RHEA:10684"/>
        <dbReference type="Rhea" id="RHEA-COMP:10136"/>
        <dbReference type="Rhea" id="RHEA-COMP:20101"/>
        <dbReference type="ChEBI" id="CHEBI:15377"/>
        <dbReference type="ChEBI" id="CHEBI:43474"/>
        <dbReference type="ChEBI" id="CHEBI:46858"/>
        <dbReference type="ChEBI" id="CHEBI:61978"/>
        <dbReference type="EC" id="3.1.3.48"/>
    </reaction>
</comment>
<feature type="region of interest" description="Disordered" evidence="14">
    <location>
        <begin position="171"/>
        <end position="209"/>
    </location>
</feature>
<dbReference type="InterPro" id="IPR021151">
    <property type="entry name" value="GINS_A"/>
</dbReference>
<keyword evidence="5" id="KW-0235">DNA replication</keyword>
<dbReference type="GO" id="GO:0010971">
    <property type="term" value="P:positive regulation of G2/M transition of mitotic cell cycle"/>
    <property type="evidence" value="ECO:0007669"/>
    <property type="project" value="TreeGrafter"/>
</dbReference>
<feature type="region of interest" description="Disordered" evidence="14">
    <location>
        <begin position="109"/>
        <end position="137"/>
    </location>
</feature>
<evidence type="ECO:0000256" key="13">
    <source>
        <dbReference type="RuleBase" id="RU368028"/>
    </source>
</evidence>
<dbReference type="GO" id="GO:0000086">
    <property type="term" value="P:G2/M transition of mitotic cell cycle"/>
    <property type="evidence" value="ECO:0007669"/>
    <property type="project" value="TreeGrafter"/>
</dbReference>
<proteinExistence type="inferred from homology"/>
<name>A0A8H6CRD9_9LECA</name>
<dbReference type="Pfam" id="PF05916">
    <property type="entry name" value="Sld5"/>
    <property type="match status" value="1"/>
</dbReference>
<dbReference type="Gene3D" id="3.40.5.60">
    <property type="match status" value="1"/>
</dbReference>
<keyword evidence="7 13" id="KW-0378">Hydrolase</keyword>
<evidence type="ECO:0000256" key="8">
    <source>
        <dbReference type="ARBA" id="ARBA00022912"/>
    </source>
</evidence>
<dbReference type="GeneID" id="59336411"/>
<dbReference type="GO" id="GO:0004725">
    <property type="term" value="F:protein tyrosine phosphatase activity"/>
    <property type="evidence" value="ECO:0007669"/>
    <property type="project" value="UniProtKB-UniRule"/>
</dbReference>
<evidence type="ECO:0000313" key="17">
    <source>
        <dbReference type="Proteomes" id="UP000593566"/>
    </source>
</evidence>
<feature type="compositionally biased region" description="Polar residues" evidence="14">
    <location>
        <begin position="200"/>
        <end position="209"/>
    </location>
</feature>
<keyword evidence="10 13" id="KW-0131">Cell cycle</keyword>
<dbReference type="PANTHER" id="PTHR10828">
    <property type="entry name" value="M-PHASE INDUCER PHOSPHATASE DUAL SPECIFICITY PHOSPHATASE CDC25"/>
    <property type="match status" value="1"/>
</dbReference>
<comment type="function">
    <text evidence="13">Tyrosine protein phosphatase which functions as a dosage-dependent inducer of mitotic progression.</text>
</comment>
<evidence type="ECO:0000256" key="12">
    <source>
        <dbReference type="ARBA" id="ARBA00067190"/>
    </source>
</evidence>
<dbReference type="SUPFAM" id="SSF52821">
    <property type="entry name" value="Rhodanese/Cell cycle control phosphatase"/>
    <property type="match status" value="1"/>
</dbReference>
<dbReference type="Gene3D" id="3.40.250.10">
    <property type="entry name" value="Rhodanese-like domain"/>
    <property type="match status" value="1"/>
</dbReference>
<evidence type="ECO:0000256" key="3">
    <source>
        <dbReference type="ARBA" id="ARBA00013064"/>
    </source>
</evidence>
<dbReference type="SUPFAM" id="SSF158573">
    <property type="entry name" value="GINS helical bundle-like"/>
    <property type="match status" value="1"/>
</dbReference>
<protein>
    <recommendedName>
        <fullName evidence="12 13">M-phase inducer phosphatase</fullName>
        <ecNumber evidence="3 13">3.1.3.48</ecNumber>
    </recommendedName>
</protein>
<feature type="region of interest" description="Disordered" evidence="14">
    <location>
        <begin position="242"/>
        <end position="274"/>
    </location>
</feature>
<reference evidence="16 17" key="1">
    <citation type="journal article" date="2020" name="Genomics">
        <title>Complete, high-quality genomes from long-read metagenomic sequencing of two wolf lichen thalli reveals enigmatic genome architecture.</title>
        <authorList>
            <person name="McKenzie S.K."/>
            <person name="Walston R.F."/>
            <person name="Allen J.L."/>
        </authorList>
    </citation>
    <scope>NUCLEOTIDE SEQUENCE [LARGE SCALE GENOMIC DNA]</scope>
    <source>
        <strain evidence="16">WasteWater1</strain>
    </source>
</reference>
<evidence type="ECO:0000256" key="5">
    <source>
        <dbReference type="ARBA" id="ARBA00022705"/>
    </source>
</evidence>
<dbReference type="PROSITE" id="PS50206">
    <property type="entry name" value="RHODANESE_3"/>
    <property type="match status" value="1"/>
</dbReference>
<feature type="domain" description="Rhodanese" evidence="15">
    <location>
        <begin position="370"/>
        <end position="474"/>
    </location>
</feature>
<keyword evidence="8 13" id="KW-0904">Protein phosphatase</keyword>
<dbReference type="InterPro" id="IPR036873">
    <property type="entry name" value="Rhodanese-like_dom_sf"/>
</dbReference>
<dbReference type="CDD" id="cd01530">
    <property type="entry name" value="Cdc25"/>
    <property type="match status" value="1"/>
</dbReference>
<evidence type="ECO:0000256" key="9">
    <source>
        <dbReference type="ARBA" id="ARBA00023242"/>
    </source>
</evidence>
<dbReference type="EMBL" id="JACCJB010000004">
    <property type="protein sequence ID" value="KAF6228284.1"/>
    <property type="molecule type" value="Genomic_DNA"/>
</dbReference>
<evidence type="ECO:0000256" key="2">
    <source>
        <dbReference type="ARBA" id="ARBA00011065"/>
    </source>
</evidence>
<dbReference type="CDD" id="cd21692">
    <property type="entry name" value="GINS_B_Sld5"/>
    <property type="match status" value="1"/>
</dbReference>
<dbReference type="Pfam" id="PF00581">
    <property type="entry name" value="Rhodanese"/>
    <property type="match status" value="1"/>
</dbReference>
<dbReference type="Proteomes" id="UP000593566">
    <property type="component" value="Unassembled WGS sequence"/>
</dbReference>
<dbReference type="GO" id="GO:0051301">
    <property type="term" value="P:cell division"/>
    <property type="evidence" value="ECO:0007669"/>
    <property type="project" value="UniProtKB-UniRule"/>
</dbReference>
<feature type="region of interest" description="Disordered" evidence="14">
    <location>
        <begin position="1"/>
        <end position="20"/>
    </location>
</feature>
<dbReference type="RefSeq" id="XP_037156218.1">
    <property type="nucleotide sequence ID" value="XM_037298882.1"/>
</dbReference>
<dbReference type="EC" id="3.1.3.48" evidence="3 13"/>
<dbReference type="PRINTS" id="PR00716">
    <property type="entry name" value="MPIPHPHTASE"/>
</dbReference>
<dbReference type="InterPro" id="IPR000751">
    <property type="entry name" value="MPI_Phosphatase"/>
</dbReference>
<accession>A0A8H6CRD9</accession>
<dbReference type="SMART" id="SM00450">
    <property type="entry name" value="RHOD"/>
    <property type="match status" value="1"/>
</dbReference>
<dbReference type="GO" id="GO:0005634">
    <property type="term" value="C:nucleus"/>
    <property type="evidence" value="ECO:0007669"/>
    <property type="project" value="UniProtKB-SubCell"/>
</dbReference>
<gene>
    <name evidence="16" type="ORF">HO133_008014</name>
</gene>
<keyword evidence="17" id="KW-1185">Reference proteome</keyword>
<dbReference type="SUPFAM" id="SSF160059">
    <property type="entry name" value="PriA/YqbF domain"/>
    <property type="match status" value="1"/>
</dbReference>
<dbReference type="PANTHER" id="PTHR10828:SF17">
    <property type="entry name" value="PROTEIN-TYROSINE-PHOSPHATASE"/>
    <property type="match status" value="1"/>
</dbReference>
<dbReference type="InterPro" id="IPR001763">
    <property type="entry name" value="Rhodanese-like_dom"/>
</dbReference>
<organism evidence="16 17">
    <name type="scientific">Letharia lupina</name>
    <dbReference type="NCBI Taxonomy" id="560253"/>
    <lineage>
        <taxon>Eukaryota</taxon>
        <taxon>Fungi</taxon>
        <taxon>Dikarya</taxon>
        <taxon>Ascomycota</taxon>
        <taxon>Pezizomycotina</taxon>
        <taxon>Lecanoromycetes</taxon>
        <taxon>OSLEUM clade</taxon>
        <taxon>Lecanoromycetidae</taxon>
        <taxon>Lecanorales</taxon>
        <taxon>Lecanorineae</taxon>
        <taxon>Parmeliaceae</taxon>
        <taxon>Letharia</taxon>
    </lineage>
</organism>
<dbReference type="Gene3D" id="1.20.58.1030">
    <property type="match status" value="1"/>
</dbReference>
<evidence type="ECO:0000256" key="10">
    <source>
        <dbReference type="ARBA" id="ARBA00023306"/>
    </source>
</evidence>
<comment type="subcellular location">
    <subcellularLocation>
        <location evidence="1">Nucleus</location>
    </subcellularLocation>
</comment>
<keyword evidence="9" id="KW-0539">Nucleus</keyword>
<evidence type="ECO:0000256" key="4">
    <source>
        <dbReference type="ARBA" id="ARBA00022618"/>
    </source>
</evidence>
<dbReference type="InterPro" id="IPR038749">
    <property type="entry name" value="Sld5_GINS_A"/>
</dbReference>
<evidence type="ECO:0000256" key="7">
    <source>
        <dbReference type="ARBA" id="ARBA00022801"/>
    </source>
</evidence>
<comment type="similarity">
    <text evidence="2 13">Belongs to the MPI phosphatase family.</text>
</comment>